<dbReference type="InterPro" id="IPR046495">
    <property type="entry name" value="DUF6588"/>
</dbReference>
<keyword evidence="5" id="KW-1185">Reference proteome</keyword>
<reference evidence="3 4" key="1">
    <citation type="journal article" date="2016" name="Nat. Commun.">
        <title>Microbial interactions lead to rapid micro-scale successions on model marine particles.</title>
        <authorList>
            <person name="Datta M.S."/>
            <person name="Sliwerska E."/>
            <person name="Gore J."/>
            <person name="Polz M.F."/>
            <person name="Cordero O.X."/>
        </authorList>
    </citation>
    <scope>NUCLEOTIDE SEQUENCE [LARGE SCALE GENOMIC DNA]</scope>
    <source>
        <strain evidence="3 4">4G03</strain>
    </source>
</reference>
<dbReference type="Pfam" id="PF20230">
    <property type="entry name" value="DUF6588"/>
    <property type="match status" value="1"/>
</dbReference>
<dbReference type="AlphaFoldDB" id="A0A2G1BSS9"/>
<comment type="caution">
    <text evidence="3">The sequence shown here is derived from an EMBL/GenBank/DDBJ whole genome shotgun (WGS) entry which is preliminary data.</text>
</comment>
<feature type="chain" id="PRO_5013666135" description="Outer membrane protein beta-barrel domain-containing protein" evidence="1">
    <location>
        <begin position="20"/>
        <end position="340"/>
    </location>
</feature>
<dbReference type="EMBL" id="PDUU01000009">
    <property type="protein sequence ID" value="PHN97123.1"/>
    <property type="molecule type" value="Genomic_DNA"/>
</dbReference>
<dbReference type="Proteomes" id="UP000222163">
    <property type="component" value="Unassembled WGS sequence"/>
</dbReference>
<protein>
    <recommendedName>
        <fullName evidence="6">Outer membrane protein beta-barrel domain-containing protein</fullName>
    </recommendedName>
</protein>
<reference evidence="2 5" key="3">
    <citation type="submission" date="2023-07" db="EMBL/GenBank/DDBJ databases">
        <title>Genome content predicts the carbon catabolic preferences of heterotrophic bacteria.</title>
        <authorList>
            <person name="Gralka M."/>
        </authorList>
    </citation>
    <scope>NUCLEOTIDE SEQUENCE [LARGE SCALE GENOMIC DNA]</scope>
    <source>
        <strain evidence="2 5">4G03</strain>
    </source>
</reference>
<sequence>MKKILLPLLTLMVSFSVKAQELETILLAKEDASKLTNAYLDPAMKGFIYSMNNGWYHTAKVHKKFGFDISIGANASFIPSEDEMFNLTKIGLSNNTTYNQNTTATVAGSNSITPAELTYTTTIDGQQVEANFTMPEGIKEDLPANAVPAPSVQVGLGLPFKFEAMLRYSPKVGSDDVKGGLFGIGVKKEITDWFGPMDKTPLHVSLLAAYTNMNVDYTIGDVNGDIEARNAVTEFRLNSYTVQAIASLNFPIINIYGGVGYNGGNTSLDMRGDSFYANYSTPLGTERENLGTNPLSLSSSSGSFNTTLGARLSLGFFKIFGSYTLQEYNSVNAGIAFSFR</sequence>
<feature type="signal peptide" evidence="1">
    <location>
        <begin position="1"/>
        <end position="19"/>
    </location>
</feature>
<evidence type="ECO:0000313" key="2">
    <source>
        <dbReference type="EMBL" id="MDP2542497.1"/>
    </source>
</evidence>
<keyword evidence="1" id="KW-0732">Signal</keyword>
<gene>
    <name evidence="3" type="ORF">CSC81_11990</name>
    <name evidence="2" type="ORF">Q8W23_13530</name>
</gene>
<dbReference type="EMBL" id="JAUYVU010000011">
    <property type="protein sequence ID" value="MDP2542497.1"/>
    <property type="molecule type" value="Genomic_DNA"/>
</dbReference>
<organism evidence="3 4">
    <name type="scientific">Tenacibaculum discolor</name>
    <dbReference type="NCBI Taxonomy" id="361581"/>
    <lineage>
        <taxon>Bacteria</taxon>
        <taxon>Pseudomonadati</taxon>
        <taxon>Bacteroidota</taxon>
        <taxon>Flavobacteriia</taxon>
        <taxon>Flavobacteriales</taxon>
        <taxon>Flavobacteriaceae</taxon>
        <taxon>Tenacibaculum</taxon>
    </lineage>
</organism>
<evidence type="ECO:0000256" key="1">
    <source>
        <dbReference type="SAM" id="SignalP"/>
    </source>
</evidence>
<accession>A0A2G1BSS9</accession>
<evidence type="ECO:0000313" key="5">
    <source>
        <dbReference type="Proteomes" id="UP001242342"/>
    </source>
</evidence>
<evidence type="ECO:0000313" key="4">
    <source>
        <dbReference type="Proteomes" id="UP000222163"/>
    </source>
</evidence>
<evidence type="ECO:0000313" key="3">
    <source>
        <dbReference type="EMBL" id="PHN97123.1"/>
    </source>
</evidence>
<dbReference type="RefSeq" id="WP_099215979.1">
    <property type="nucleotide sequence ID" value="NZ_JAUYVU010000011.1"/>
</dbReference>
<evidence type="ECO:0008006" key="6">
    <source>
        <dbReference type="Google" id="ProtNLM"/>
    </source>
</evidence>
<name>A0A2G1BSS9_9FLAO</name>
<dbReference type="Proteomes" id="UP001242342">
    <property type="component" value="Unassembled WGS sequence"/>
</dbReference>
<reference evidence="3" key="2">
    <citation type="submission" date="2017-10" db="EMBL/GenBank/DDBJ databases">
        <authorList>
            <person name="Enke T.N."/>
            <person name="Cordero O.X."/>
        </authorList>
    </citation>
    <scope>NUCLEOTIDE SEQUENCE</scope>
    <source>
        <strain evidence="3">4G03</strain>
    </source>
</reference>
<proteinExistence type="predicted"/>